<evidence type="ECO:0000256" key="3">
    <source>
        <dbReference type="ARBA" id="ARBA00022989"/>
    </source>
</evidence>
<feature type="transmembrane region" description="Helical" evidence="5">
    <location>
        <begin position="279"/>
        <end position="303"/>
    </location>
</feature>
<evidence type="ECO:0000256" key="6">
    <source>
        <dbReference type="SAM" id="SignalP"/>
    </source>
</evidence>
<dbReference type="GO" id="GO:0016020">
    <property type="term" value="C:membrane"/>
    <property type="evidence" value="ECO:0007669"/>
    <property type="project" value="UniProtKB-SubCell"/>
</dbReference>
<evidence type="ECO:0000256" key="4">
    <source>
        <dbReference type="ARBA" id="ARBA00023136"/>
    </source>
</evidence>
<dbReference type="InterPro" id="IPR017981">
    <property type="entry name" value="GPCR_2-like_7TM"/>
</dbReference>
<keyword evidence="2 5" id="KW-0812">Transmembrane</keyword>
<dbReference type="OrthoDB" id="6134459at2759"/>
<accession>A0A9J7DWA1</accession>
<feature type="signal peptide" evidence="6">
    <location>
        <begin position="1"/>
        <end position="22"/>
    </location>
</feature>
<keyword evidence="3 5" id="KW-1133">Transmembrane helix</keyword>
<feature type="transmembrane region" description="Helical" evidence="5">
    <location>
        <begin position="126"/>
        <end position="147"/>
    </location>
</feature>
<sequence length="417" mass="48502">MELNYIQTLFLFVVVGLDYVIAESKCCPPGQVLLMRKDVCWEPTANVTEPIPLKCKVTIRFIKNYYLNDKNQLKLHLGEDFDDETVDTNSYCLGNHTTIRDVNLTNTKAVAIVCADEEEEIIDDRILGYTMIISVIFLVMTIFVYSFLPELRDVQGKSIINFCISLAIGLGILVIMKLMTYYDMGWCATRGFLAYFFLIAAFFWSNAISIQVLINTRRPAISMDHGWRHFKFYMLYAWGCPIVLTICMAIVNFYPGKHQKPGIGLNHCWFFNKHQQWYYMYSIMFLLLVINFCIFIYTSILIWRIPVSSSLKRAVKYKLGMTVQLIVLMGLPWVFEMISSLAPKHIIWTIMDIINTLQGILIFLLLVVFRKRVIKVMYKHGWLDCISNYVEKYLATKDDEENVVQHTDVPMNDRTVL</sequence>
<dbReference type="SUPFAM" id="SSF81321">
    <property type="entry name" value="Family A G protein-coupled receptor-like"/>
    <property type="match status" value="1"/>
</dbReference>
<dbReference type="InterPro" id="IPR052808">
    <property type="entry name" value="GPCR_Mth-like"/>
</dbReference>
<feature type="chain" id="PRO_5039949658" evidence="6">
    <location>
        <begin position="23"/>
        <end position="417"/>
    </location>
</feature>
<keyword evidence="4 5" id="KW-0472">Membrane</keyword>
<dbReference type="PANTHER" id="PTHR46953">
    <property type="entry name" value="G-PROTEIN COUPLED RECEPTOR MTH-LIKE 1-RELATED"/>
    <property type="match status" value="1"/>
</dbReference>
<evidence type="ECO:0000259" key="7">
    <source>
        <dbReference type="PROSITE" id="PS50261"/>
    </source>
</evidence>
<feature type="domain" description="G-protein coupled receptors family 2 profile 2" evidence="7">
    <location>
        <begin position="123"/>
        <end position="370"/>
    </location>
</feature>
<feature type="transmembrane region" description="Helical" evidence="5">
    <location>
        <begin position="159"/>
        <end position="180"/>
    </location>
</feature>
<organism evidence="8 9">
    <name type="scientific">Spodoptera litura</name>
    <name type="common">Asian cotton leafworm</name>
    <dbReference type="NCBI Taxonomy" id="69820"/>
    <lineage>
        <taxon>Eukaryota</taxon>
        <taxon>Metazoa</taxon>
        <taxon>Ecdysozoa</taxon>
        <taxon>Arthropoda</taxon>
        <taxon>Hexapoda</taxon>
        <taxon>Insecta</taxon>
        <taxon>Pterygota</taxon>
        <taxon>Neoptera</taxon>
        <taxon>Endopterygota</taxon>
        <taxon>Lepidoptera</taxon>
        <taxon>Glossata</taxon>
        <taxon>Ditrysia</taxon>
        <taxon>Noctuoidea</taxon>
        <taxon>Noctuidae</taxon>
        <taxon>Amphipyrinae</taxon>
        <taxon>Spodoptera</taxon>
    </lineage>
</organism>
<dbReference type="AlphaFoldDB" id="A0A9J7DWA1"/>
<comment type="subcellular location">
    <subcellularLocation>
        <location evidence="1">Membrane</location>
        <topology evidence="1">Multi-pass membrane protein</topology>
    </subcellularLocation>
</comment>
<evidence type="ECO:0000256" key="5">
    <source>
        <dbReference type="SAM" id="Phobius"/>
    </source>
</evidence>
<keyword evidence="8" id="KW-1185">Reference proteome</keyword>
<proteinExistence type="predicted"/>
<feature type="transmembrane region" description="Helical" evidence="5">
    <location>
        <begin position="315"/>
        <end position="334"/>
    </location>
</feature>
<protein>
    <submittedName>
        <fullName evidence="9">G-protein coupled receptor Mth2-like</fullName>
    </submittedName>
</protein>
<dbReference type="PANTHER" id="PTHR46953:SF1">
    <property type="entry name" value="G-PROTEIN COUPLED RECEPTOR MTH-LIKE 1-RELATED"/>
    <property type="match status" value="1"/>
</dbReference>
<evidence type="ECO:0000313" key="9">
    <source>
        <dbReference type="RefSeq" id="XP_022818052.1"/>
    </source>
</evidence>
<dbReference type="Gene3D" id="1.20.1070.10">
    <property type="entry name" value="Rhodopsin 7-helix transmembrane proteins"/>
    <property type="match status" value="1"/>
</dbReference>
<gene>
    <name evidence="9" type="primary">LOC111350645</name>
</gene>
<dbReference type="Pfam" id="PF00002">
    <property type="entry name" value="7tm_2"/>
    <property type="match status" value="1"/>
</dbReference>
<evidence type="ECO:0000256" key="1">
    <source>
        <dbReference type="ARBA" id="ARBA00004141"/>
    </source>
</evidence>
<dbReference type="Proteomes" id="UP000301870">
    <property type="component" value="Chromosome 11"/>
</dbReference>
<evidence type="ECO:0000313" key="8">
    <source>
        <dbReference type="Proteomes" id="UP000301870"/>
    </source>
</evidence>
<dbReference type="GeneID" id="111350645"/>
<feature type="transmembrane region" description="Helical" evidence="5">
    <location>
        <begin position="192"/>
        <end position="214"/>
    </location>
</feature>
<dbReference type="CDD" id="cd15039">
    <property type="entry name" value="7tmB3_Methuselah-like"/>
    <property type="match status" value="1"/>
</dbReference>
<dbReference type="KEGG" id="sliu:111350645"/>
<dbReference type="GO" id="GO:0004930">
    <property type="term" value="F:G protein-coupled receptor activity"/>
    <property type="evidence" value="ECO:0007669"/>
    <property type="project" value="InterPro"/>
</dbReference>
<reference evidence="9" key="1">
    <citation type="submission" date="2025-08" db="UniProtKB">
        <authorList>
            <consortium name="RefSeq"/>
        </authorList>
    </citation>
    <scope>IDENTIFICATION</scope>
    <source>
        <strain evidence="9">Ishihara</strain>
        <tissue evidence="9">Whole body</tissue>
    </source>
</reference>
<feature type="transmembrane region" description="Helical" evidence="5">
    <location>
        <begin position="235"/>
        <end position="254"/>
    </location>
</feature>
<dbReference type="GO" id="GO:0007166">
    <property type="term" value="P:cell surface receptor signaling pathway"/>
    <property type="evidence" value="ECO:0007669"/>
    <property type="project" value="InterPro"/>
</dbReference>
<dbReference type="PROSITE" id="PS50261">
    <property type="entry name" value="G_PROTEIN_RECEP_F2_4"/>
    <property type="match status" value="1"/>
</dbReference>
<dbReference type="InterPro" id="IPR000832">
    <property type="entry name" value="GPCR_2_secretin-like"/>
</dbReference>
<keyword evidence="6" id="KW-0732">Signal</keyword>
<evidence type="ECO:0000256" key="2">
    <source>
        <dbReference type="ARBA" id="ARBA00022692"/>
    </source>
</evidence>
<dbReference type="RefSeq" id="XP_022818052.1">
    <property type="nucleotide sequence ID" value="XM_022962284.1"/>
</dbReference>
<feature type="transmembrane region" description="Helical" evidence="5">
    <location>
        <begin position="346"/>
        <end position="369"/>
    </location>
</feature>
<name>A0A9J7DWA1_SPOLT</name>